<sequence>MSEVNELRKSVEMAVSDNELVTIIAGDFKCYGIARTNLSVRSEAQARDVQQARLDLPIYYNLTQVHDTPTRENSLLDLILTTNRFLIKSTVNTPGITDVKADPDTKPCYIKQKPRRVFTFSIANWDKLEDRRHRNI</sequence>
<evidence type="ECO:0000313" key="1">
    <source>
        <dbReference type="EMBL" id="KAH3780527.1"/>
    </source>
</evidence>
<evidence type="ECO:0000313" key="3">
    <source>
        <dbReference type="EMBL" id="KAH3781170.1"/>
    </source>
</evidence>
<organism evidence="1 4">
    <name type="scientific">Dreissena polymorpha</name>
    <name type="common">Zebra mussel</name>
    <name type="synonym">Mytilus polymorpha</name>
    <dbReference type="NCBI Taxonomy" id="45954"/>
    <lineage>
        <taxon>Eukaryota</taxon>
        <taxon>Metazoa</taxon>
        <taxon>Spiralia</taxon>
        <taxon>Lophotrochozoa</taxon>
        <taxon>Mollusca</taxon>
        <taxon>Bivalvia</taxon>
        <taxon>Autobranchia</taxon>
        <taxon>Heteroconchia</taxon>
        <taxon>Euheterodonta</taxon>
        <taxon>Imparidentia</taxon>
        <taxon>Neoheterodontei</taxon>
        <taxon>Myida</taxon>
        <taxon>Dreissenoidea</taxon>
        <taxon>Dreissenidae</taxon>
        <taxon>Dreissena</taxon>
    </lineage>
</organism>
<comment type="caution">
    <text evidence="1">The sequence shown here is derived from an EMBL/GenBank/DDBJ whole genome shotgun (WGS) entry which is preliminary data.</text>
</comment>
<accession>A0A9D4EM97</accession>
<evidence type="ECO:0000313" key="2">
    <source>
        <dbReference type="EMBL" id="KAH3780661.1"/>
    </source>
</evidence>
<gene>
    <name evidence="1" type="ORF">DPMN_158344</name>
    <name evidence="2" type="ORF">DPMN_158480</name>
    <name evidence="3" type="ORF">DPMN_158996</name>
</gene>
<dbReference type="AlphaFoldDB" id="A0A9D4EM97"/>
<proteinExistence type="predicted"/>
<name>A0A9D4EM97_DREPO</name>
<protein>
    <submittedName>
        <fullName evidence="1">Uncharacterized protein</fullName>
    </submittedName>
</protein>
<dbReference type="EMBL" id="JAIWYP010000008">
    <property type="protein sequence ID" value="KAH3780527.1"/>
    <property type="molecule type" value="Genomic_DNA"/>
</dbReference>
<reference evidence="1" key="2">
    <citation type="submission" date="2020-11" db="EMBL/GenBank/DDBJ databases">
        <authorList>
            <person name="McCartney M.A."/>
            <person name="Auch B."/>
            <person name="Kono T."/>
            <person name="Mallez S."/>
            <person name="Becker A."/>
            <person name="Gohl D.M."/>
            <person name="Silverstein K.A.T."/>
            <person name="Koren S."/>
            <person name="Bechman K.B."/>
            <person name="Herman A."/>
            <person name="Abrahante J.E."/>
            <person name="Garbe J."/>
        </authorList>
    </citation>
    <scope>NUCLEOTIDE SEQUENCE</scope>
    <source>
        <strain evidence="1">Duluth1</strain>
        <tissue evidence="1">Whole animal</tissue>
    </source>
</reference>
<dbReference type="EMBL" id="JAIWYP010000008">
    <property type="protein sequence ID" value="KAH3780661.1"/>
    <property type="molecule type" value="Genomic_DNA"/>
</dbReference>
<evidence type="ECO:0000313" key="4">
    <source>
        <dbReference type="Proteomes" id="UP000828390"/>
    </source>
</evidence>
<dbReference type="EMBL" id="JAIWYP010000008">
    <property type="protein sequence ID" value="KAH3781170.1"/>
    <property type="molecule type" value="Genomic_DNA"/>
</dbReference>
<dbReference type="Proteomes" id="UP000828390">
    <property type="component" value="Unassembled WGS sequence"/>
</dbReference>
<keyword evidence="4" id="KW-1185">Reference proteome</keyword>
<reference evidence="1" key="1">
    <citation type="journal article" date="2019" name="bioRxiv">
        <title>The Genome of the Zebra Mussel, Dreissena polymorpha: A Resource for Invasive Species Research.</title>
        <authorList>
            <person name="McCartney M.A."/>
            <person name="Auch B."/>
            <person name="Kono T."/>
            <person name="Mallez S."/>
            <person name="Zhang Y."/>
            <person name="Obille A."/>
            <person name="Becker A."/>
            <person name="Abrahante J.E."/>
            <person name="Garbe J."/>
            <person name="Badalamenti J.P."/>
            <person name="Herman A."/>
            <person name="Mangelson H."/>
            <person name="Liachko I."/>
            <person name="Sullivan S."/>
            <person name="Sone E.D."/>
            <person name="Koren S."/>
            <person name="Silverstein K.A.T."/>
            <person name="Beckman K.B."/>
            <person name="Gohl D.M."/>
        </authorList>
    </citation>
    <scope>NUCLEOTIDE SEQUENCE</scope>
    <source>
        <strain evidence="1">Duluth1</strain>
        <tissue evidence="1">Whole animal</tissue>
    </source>
</reference>